<organism evidence="6 7">
    <name type="scientific">Basidiobolus ranarum</name>
    <dbReference type="NCBI Taxonomy" id="34480"/>
    <lineage>
        <taxon>Eukaryota</taxon>
        <taxon>Fungi</taxon>
        <taxon>Fungi incertae sedis</taxon>
        <taxon>Zoopagomycota</taxon>
        <taxon>Entomophthoromycotina</taxon>
        <taxon>Basidiobolomycetes</taxon>
        <taxon>Basidiobolales</taxon>
        <taxon>Basidiobolaceae</taxon>
        <taxon>Basidiobolus</taxon>
    </lineage>
</organism>
<dbReference type="Proteomes" id="UP001479436">
    <property type="component" value="Unassembled WGS sequence"/>
</dbReference>
<evidence type="ECO:0000313" key="6">
    <source>
        <dbReference type="EMBL" id="KAK9722834.1"/>
    </source>
</evidence>
<evidence type="ECO:0000256" key="3">
    <source>
        <dbReference type="ARBA" id="ARBA00022989"/>
    </source>
</evidence>
<protein>
    <recommendedName>
        <fullName evidence="8">RTA1-like protein</fullName>
    </recommendedName>
</protein>
<dbReference type="PANTHER" id="PTHR31465:SF1">
    <property type="entry name" value="PROTEIN RTA1-RELATED"/>
    <property type="match status" value="1"/>
</dbReference>
<feature type="transmembrane region" description="Helical" evidence="5">
    <location>
        <begin position="152"/>
        <end position="174"/>
    </location>
</feature>
<feature type="transmembrane region" description="Helical" evidence="5">
    <location>
        <begin position="16"/>
        <end position="35"/>
    </location>
</feature>
<name>A0ABR2W8C3_9FUNG</name>
<dbReference type="EMBL" id="JASJQH010006938">
    <property type="protein sequence ID" value="KAK9722834.1"/>
    <property type="molecule type" value="Genomic_DNA"/>
</dbReference>
<dbReference type="InterPro" id="IPR007568">
    <property type="entry name" value="RTA1"/>
</dbReference>
<feature type="transmembrane region" description="Helical" evidence="5">
    <location>
        <begin position="121"/>
        <end position="146"/>
    </location>
</feature>
<accession>A0ABR2W8C3</accession>
<sequence length="292" mass="32574">MAVPPHYNLYHYDPNIPLAIFALVVFTILTIVVSFQTHRYKTRYMYGVASGAAGEAIGFAIRIWSGQPANNGIIPAYAASTVFLLLPPIVIALGSYLAVANIIYHSNYRTKFIQPVIIEKAFLSIDVICFMVQAMGGGMMAIQSMASTGSSIALIGLGLALVSLLTFSIITFYVQRTSHFTFRLLENGQKNVTGWRILYWPIWINIVALLIRSVYRVAEFAQGFQGYLISHEVYFYIFDSLMMLIAIVAYVIIPPGRYLRPDLVEKQSFSMNPLRSESGESVLTGKWTTAQI</sequence>
<gene>
    <name evidence="6" type="ORF">K7432_002373</name>
</gene>
<evidence type="ECO:0008006" key="8">
    <source>
        <dbReference type="Google" id="ProtNLM"/>
    </source>
</evidence>
<keyword evidence="2 5" id="KW-0812">Transmembrane</keyword>
<evidence type="ECO:0000313" key="7">
    <source>
        <dbReference type="Proteomes" id="UP001479436"/>
    </source>
</evidence>
<dbReference type="PANTHER" id="PTHR31465">
    <property type="entry name" value="PROTEIN RTA1-RELATED"/>
    <property type="match status" value="1"/>
</dbReference>
<keyword evidence="3 5" id="KW-1133">Transmembrane helix</keyword>
<evidence type="ECO:0000256" key="2">
    <source>
        <dbReference type="ARBA" id="ARBA00022692"/>
    </source>
</evidence>
<proteinExistence type="predicted"/>
<evidence type="ECO:0000256" key="4">
    <source>
        <dbReference type="ARBA" id="ARBA00023136"/>
    </source>
</evidence>
<keyword evidence="7" id="KW-1185">Reference proteome</keyword>
<reference evidence="6 7" key="1">
    <citation type="submission" date="2023-04" db="EMBL/GenBank/DDBJ databases">
        <title>Genome of Basidiobolus ranarum AG-B5.</title>
        <authorList>
            <person name="Stajich J.E."/>
            <person name="Carter-House D."/>
            <person name="Gryganskyi A."/>
        </authorList>
    </citation>
    <scope>NUCLEOTIDE SEQUENCE [LARGE SCALE GENOMIC DNA]</scope>
    <source>
        <strain evidence="6 7">AG-B5</strain>
    </source>
</reference>
<evidence type="ECO:0000256" key="5">
    <source>
        <dbReference type="SAM" id="Phobius"/>
    </source>
</evidence>
<feature type="transmembrane region" description="Helical" evidence="5">
    <location>
        <begin position="44"/>
        <end position="64"/>
    </location>
</feature>
<comment type="caution">
    <text evidence="6">The sequence shown here is derived from an EMBL/GenBank/DDBJ whole genome shotgun (WGS) entry which is preliminary data.</text>
</comment>
<feature type="transmembrane region" description="Helical" evidence="5">
    <location>
        <begin position="235"/>
        <end position="253"/>
    </location>
</feature>
<evidence type="ECO:0000256" key="1">
    <source>
        <dbReference type="ARBA" id="ARBA00004141"/>
    </source>
</evidence>
<feature type="transmembrane region" description="Helical" evidence="5">
    <location>
        <begin position="195"/>
        <end position="215"/>
    </location>
</feature>
<keyword evidence="4 5" id="KW-0472">Membrane</keyword>
<feature type="transmembrane region" description="Helical" evidence="5">
    <location>
        <begin position="76"/>
        <end position="100"/>
    </location>
</feature>
<dbReference type="Pfam" id="PF04479">
    <property type="entry name" value="RTA1"/>
    <property type="match status" value="1"/>
</dbReference>
<comment type="subcellular location">
    <subcellularLocation>
        <location evidence="1">Membrane</location>
        <topology evidence="1">Multi-pass membrane protein</topology>
    </subcellularLocation>
</comment>